<keyword evidence="4" id="KW-1185">Reference proteome</keyword>
<keyword evidence="1" id="KW-0732">Signal</keyword>
<evidence type="ECO:0000313" key="3">
    <source>
        <dbReference type="EMBL" id="SFU98960.1"/>
    </source>
</evidence>
<dbReference type="EMBL" id="FPBO01000018">
    <property type="protein sequence ID" value="SFU98960.1"/>
    <property type="molecule type" value="Genomic_DNA"/>
</dbReference>
<dbReference type="RefSeq" id="WP_093557114.1">
    <property type="nucleotide sequence ID" value="NZ_FPBO01000018.1"/>
</dbReference>
<protein>
    <submittedName>
        <fullName evidence="3">Peptidase family S41</fullName>
    </submittedName>
</protein>
<dbReference type="InterPro" id="IPR029045">
    <property type="entry name" value="ClpP/crotonase-like_dom_sf"/>
</dbReference>
<name>A0A1I7KNH3_9BURK</name>
<accession>A0A1I7KNH3</accession>
<gene>
    <name evidence="3" type="ORF">SAMN05216552_101853</name>
</gene>
<sequence>MISYRKALPLALTLFGALSGASAATPDGAAGWAELAQRDLRAAADAIRGRHFGAVAGHLNVTAPLEHGLRAAQAEAALVGDEIAYNRMLARFVSGFGDPHTGLELDLRDTGWTGLMLDRVDGRYRVTWSEANWPVALPPRGAEVRDCDGVWIGTYLQTRVAPYVNHAGEYAHTMSLLAQQVMRQNGLAWAPARCTFVLGDGAVKSYELPLRGVPSDVSQTRLDAATRDRVAVARPVDVYPMPRDMYWVGMPSFGVRDGGKAYEAVYAKLRALKGAKWVVLDLRGNGGGSTAWGQNALAAMYGGGYADRLEKGAGSASYAIADQATIDQFTRFAAHPNFAPMKDYLLKSAAKLAAARQAGRAVDLIDGDDSDPAAIRQPFSLAAPRGPRLAAVIDRNCFSSCQSVLQQIRRVKGAVVLGEATVGYSPYGETTEVKLPSGRAALFVPSGYFLSSTATREPMTPDVAYPGNMGDDAALMRWVGKELAARR</sequence>
<proteinExistence type="predicted"/>
<organism evidence="3 4">
    <name type="scientific">Pseudoduganella namucuonensis</name>
    <dbReference type="NCBI Taxonomy" id="1035707"/>
    <lineage>
        <taxon>Bacteria</taxon>
        <taxon>Pseudomonadati</taxon>
        <taxon>Pseudomonadota</taxon>
        <taxon>Betaproteobacteria</taxon>
        <taxon>Burkholderiales</taxon>
        <taxon>Oxalobacteraceae</taxon>
        <taxon>Telluria group</taxon>
        <taxon>Pseudoduganella</taxon>
    </lineage>
</organism>
<feature type="signal peptide" evidence="1">
    <location>
        <begin position="1"/>
        <end position="23"/>
    </location>
</feature>
<evidence type="ECO:0000259" key="2">
    <source>
        <dbReference type="Pfam" id="PF03572"/>
    </source>
</evidence>
<dbReference type="Pfam" id="PF03572">
    <property type="entry name" value="Peptidase_S41"/>
    <property type="match status" value="1"/>
</dbReference>
<reference evidence="4" key="1">
    <citation type="submission" date="2016-10" db="EMBL/GenBank/DDBJ databases">
        <authorList>
            <person name="Varghese N."/>
            <person name="Submissions S."/>
        </authorList>
    </citation>
    <scope>NUCLEOTIDE SEQUENCE [LARGE SCALE GENOMIC DNA]</scope>
    <source>
        <strain evidence="4">CGMCC 1.11014</strain>
    </source>
</reference>
<evidence type="ECO:0000313" key="4">
    <source>
        <dbReference type="Proteomes" id="UP000199391"/>
    </source>
</evidence>
<dbReference type="AlphaFoldDB" id="A0A1I7KNH3"/>
<dbReference type="GO" id="GO:0006508">
    <property type="term" value="P:proteolysis"/>
    <property type="evidence" value="ECO:0007669"/>
    <property type="project" value="InterPro"/>
</dbReference>
<dbReference type="STRING" id="1035707.SAMN05216552_101853"/>
<dbReference type="SUPFAM" id="SSF52096">
    <property type="entry name" value="ClpP/crotonase"/>
    <property type="match status" value="1"/>
</dbReference>
<dbReference type="InterPro" id="IPR005151">
    <property type="entry name" value="Tail-specific_protease"/>
</dbReference>
<dbReference type="OrthoDB" id="7266775at2"/>
<dbReference type="Gene3D" id="3.90.226.10">
    <property type="entry name" value="2-enoyl-CoA Hydratase, Chain A, domain 1"/>
    <property type="match status" value="1"/>
</dbReference>
<feature type="chain" id="PRO_5011602056" evidence="1">
    <location>
        <begin position="24"/>
        <end position="487"/>
    </location>
</feature>
<dbReference type="GO" id="GO:0008236">
    <property type="term" value="F:serine-type peptidase activity"/>
    <property type="evidence" value="ECO:0007669"/>
    <property type="project" value="InterPro"/>
</dbReference>
<evidence type="ECO:0000256" key="1">
    <source>
        <dbReference type="SAM" id="SignalP"/>
    </source>
</evidence>
<feature type="domain" description="Tail specific protease" evidence="2">
    <location>
        <begin position="249"/>
        <end position="449"/>
    </location>
</feature>
<dbReference type="Proteomes" id="UP000199391">
    <property type="component" value="Unassembled WGS sequence"/>
</dbReference>